<feature type="domain" description="Glyceraldehyde 3-phosphate dehydrogenase NAD(P) binding" evidence="5">
    <location>
        <begin position="125"/>
        <end position="286"/>
    </location>
</feature>
<evidence type="ECO:0000256" key="2">
    <source>
        <dbReference type="ARBA" id="ARBA00023002"/>
    </source>
</evidence>
<dbReference type="PANTHER" id="PTHR43454">
    <property type="entry name" value="GLYCERALDEHYDE-3-PHOSPHATE DEHYDROGENASE"/>
    <property type="match status" value="1"/>
</dbReference>
<dbReference type="InterPro" id="IPR006424">
    <property type="entry name" value="Glyceraldehyde-3-P_DH_1"/>
</dbReference>
<dbReference type="SUPFAM" id="SSF51735">
    <property type="entry name" value="NAD(P)-binding Rossmann-fold domains"/>
    <property type="match status" value="1"/>
</dbReference>
<dbReference type="SUPFAM" id="SSF55347">
    <property type="entry name" value="Glyceraldehyde-3-phosphate dehydrogenase-like, C-terminal domain"/>
    <property type="match status" value="1"/>
</dbReference>
<comment type="similarity">
    <text evidence="1 3">Belongs to the glyceraldehyde-3-phosphate dehydrogenase family.</text>
</comment>
<dbReference type="CDD" id="cd18126">
    <property type="entry name" value="GAPDH_I_C"/>
    <property type="match status" value="1"/>
</dbReference>
<name>A0ABU9TSU7_9GAMM</name>
<protein>
    <recommendedName>
        <fullName evidence="4">Glyceraldehyde-3-phosphate dehydrogenase</fullName>
        <ecNumber evidence="4">1.2.1.-</ecNumber>
    </recommendedName>
</protein>
<dbReference type="Gene3D" id="3.40.50.720">
    <property type="entry name" value="NAD(P)-binding Rossmann-like Domain"/>
    <property type="match status" value="1"/>
</dbReference>
<organism evidence="6 7">
    <name type="scientific">Neptuniibacter pectenicola</name>
    <dbReference type="NCBI Taxonomy" id="1806669"/>
    <lineage>
        <taxon>Bacteria</taxon>
        <taxon>Pseudomonadati</taxon>
        <taxon>Pseudomonadota</taxon>
        <taxon>Gammaproteobacteria</taxon>
        <taxon>Oceanospirillales</taxon>
        <taxon>Oceanospirillaceae</taxon>
        <taxon>Neptuniibacter</taxon>
    </lineage>
</organism>
<gene>
    <name evidence="6" type="ORF">WNY58_07715</name>
</gene>
<dbReference type="PRINTS" id="PR00078">
    <property type="entry name" value="G3PDHDRGNASE"/>
</dbReference>
<dbReference type="NCBIfam" id="TIGR01534">
    <property type="entry name" value="GAPDH-I"/>
    <property type="match status" value="1"/>
</dbReference>
<evidence type="ECO:0000256" key="1">
    <source>
        <dbReference type="ARBA" id="ARBA00007406"/>
    </source>
</evidence>
<dbReference type="Gene3D" id="3.30.360.10">
    <property type="entry name" value="Dihydrodipicolinate Reductase, domain 2"/>
    <property type="match status" value="1"/>
</dbReference>
<dbReference type="GO" id="GO:0004365">
    <property type="term" value="F:glyceraldehyde-3-phosphate dehydrogenase (NAD+) (phosphorylating) activity"/>
    <property type="evidence" value="ECO:0007669"/>
    <property type="project" value="UniProtKB-EC"/>
</dbReference>
<accession>A0ABU9TSU7</accession>
<evidence type="ECO:0000259" key="5">
    <source>
        <dbReference type="SMART" id="SM00846"/>
    </source>
</evidence>
<dbReference type="PANTHER" id="PTHR43454:SF1">
    <property type="entry name" value="GLYCERALDEHYDE 3-PHOSPHATE DEHYDROGENASE NAD(P) BINDING DOMAIN-CONTAINING PROTEIN"/>
    <property type="match status" value="1"/>
</dbReference>
<keyword evidence="2 4" id="KW-0560">Oxidoreductase</keyword>
<dbReference type="EC" id="1.2.1.-" evidence="4"/>
<dbReference type="PROSITE" id="PS00071">
    <property type="entry name" value="GAPDH"/>
    <property type="match status" value="1"/>
</dbReference>
<proteinExistence type="inferred from homology"/>
<reference evidence="6 7" key="1">
    <citation type="submission" date="2024-03" db="EMBL/GenBank/DDBJ databases">
        <title>Community enrichment and isolation of bacterial strains for fucoidan degradation.</title>
        <authorList>
            <person name="Sichert A."/>
        </authorList>
    </citation>
    <scope>NUCLEOTIDE SEQUENCE [LARGE SCALE GENOMIC DNA]</scope>
    <source>
        <strain evidence="6 7">AS76</strain>
    </source>
</reference>
<dbReference type="SMART" id="SM00846">
    <property type="entry name" value="Gp_dh_N"/>
    <property type="match status" value="1"/>
</dbReference>
<dbReference type="CDD" id="cd05214">
    <property type="entry name" value="GAPDH_I_N"/>
    <property type="match status" value="1"/>
</dbReference>
<evidence type="ECO:0000313" key="6">
    <source>
        <dbReference type="EMBL" id="MEM5536277.1"/>
    </source>
</evidence>
<dbReference type="InterPro" id="IPR020828">
    <property type="entry name" value="GlycerAld_3-P_DH_NAD(P)-bd"/>
</dbReference>
<dbReference type="NCBIfam" id="NF006139">
    <property type="entry name" value="PRK08289.1"/>
    <property type="match status" value="1"/>
</dbReference>
<evidence type="ECO:0000256" key="3">
    <source>
        <dbReference type="RuleBase" id="RU000397"/>
    </source>
</evidence>
<dbReference type="InterPro" id="IPR020829">
    <property type="entry name" value="GlycerAld_3-P_DH_cat"/>
</dbReference>
<dbReference type="Pfam" id="PF02800">
    <property type="entry name" value="Gp_dh_C"/>
    <property type="match status" value="1"/>
</dbReference>
<dbReference type="EMBL" id="JBBMRA010000005">
    <property type="protein sequence ID" value="MEM5536277.1"/>
    <property type="molecule type" value="Genomic_DNA"/>
</dbReference>
<dbReference type="Proteomes" id="UP001449225">
    <property type="component" value="Unassembled WGS sequence"/>
</dbReference>
<dbReference type="InterPro" id="IPR020831">
    <property type="entry name" value="GlycerAld/Erythrose_P_DH"/>
</dbReference>
<dbReference type="InterPro" id="IPR036291">
    <property type="entry name" value="NAD(P)-bd_dom_sf"/>
</dbReference>
<evidence type="ECO:0000256" key="4">
    <source>
        <dbReference type="RuleBase" id="RU361160"/>
    </source>
</evidence>
<sequence length="477" mass="52075">MSQDQVFTDWKEREAIAEAMVPLVGGLYRDRNIECSVFGRLIIKRSVVDILKAHRYVRQVEEQELTVSDTLPILEVVNSLNVRNAHVDLGKLAVKFRNGGQGQDLAAFVKEELADAIDSDEREPTDVVLYGFGRIGRLLARLLIERTGGGQALRLRAMVVRKGSAANDLEKRASLLRRDSVHGSFKGTITVDEENNTITANGNVIQVIFANSPEEVDYTAYGINNAMVIDNTGKWRDKEGLSLHLKSKGASRVVLTAPGKGVKNIVMGVNDGDITPEDEILSAASCTTNAITPVLKSICDKYGIENGHVETVHAYTNDQNLIDNYHKGDRRGRAAGLNMVITETGAAKAVSKALPEMEGKLTGNAIRVPTPNVSMAILNLNLESEADKESLNAYIREAALHGPMQKQIDYSNSPEAVSTDFVGSRAAGVVDALATIAGGKRCVLYVWYDNEFGYSCQVVRLMQKMAQCTLPAFPKLK</sequence>
<dbReference type="RefSeq" id="WP_067986024.1">
    <property type="nucleotide sequence ID" value="NZ_CAXBCE010000017.1"/>
</dbReference>
<comment type="caution">
    <text evidence="6">The sequence shown here is derived from an EMBL/GenBank/DDBJ whole genome shotgun (WGS) entry which is preliminary data.</text>
</comment>
<dbReference type="InterPro" id="IPR020830">
    <property type="entry name" value="GlycerAld_3-P_DH_AS"/>
</dbReference>
<evidence type="ECO:0000313" key="7">
    <source>
        <dbReference type="Proteomes" id="UP001449225"/>
    </source>
</evidence>
<dbReference type="Pfam" id="PF00044">
    <property type="entry name" value="Gp_dh_N"/>
    <property type="match status" value="1"/>
</dbReference>
<keyword evidence="7" id="KW-1185">Reference proteome</keyword>